<dbReference type="GO" id="GO:0003676">
    <property type="term" value="F:nucleic acid binding"/>
    <property type="evidence" value="ECO:0007669"/>
    <property type="project" value="InterPro"/>
</dbReference>
<dbReference type="InterPro" id="IPR036397">
    <property type="entry name" value="RNaseH_sf"/>
</dbReference>
<dbReference type="AlphaFoldDB" id="A0A382LE30"/>
<gene>
    <name evidence="1" type="ORF">METZ01_LOCUS285965</name>
</gene>
<protein>
    <submittedName>
        <fullName evidence="1">Uncharacterized protein</fullName>
    </submittedName>
</protein>
<proteinExistence type="predicted"/>
<organism evidence="1">
    <name type="scientific">marine metagenome</name>
    <dbReference type="NCBI Taxonomy" id="408172"/>
    <lineage>
        <taxon>unclassified sequences</taxon>
        <taxon>metagenomes</taxon>
        <taxon>ecological metagenomes</taxon>
    </lineage>
</organism>
<reference evidence="1" key="1">
    <citation type="submission" date="2018-05" db="EMBL/GenBank/DDBJ databases">
        <authorList>
            <person name="Lanie J.A."/>
            <person name="Ng W.-L."/>
            <person name="Kazmierczak K.M."/>
            <person name="Andrzejewski T.M."/>
            <person name="Davidsen T.M."/>
            <person name="Wayne K.J."/>
            <person name="Tettelin H."/>
            <person name="Glass J.I."/>
            <person name="Rusch D."/>
            <person name="Podicherti R."/>
            <person name="Tsui H.-C.T."/>
            <person name="Winkler M.E."/>
        </authorList>
    </citation>
    <scope>NUCLEOTIDE SEQUENCE</scope>
</reference>
<accession>A0A382LE30</accession>
<dbReference type="EMBL" id="UINC01085498">
    <property type="protein sequence ID" value="SVC33111.1"/>
    <property type="molecule type" value="Genomic_DNA"/>
</dbReference>
<evidence type="ECO:0000313" key="1">
    <source>
        <dbReference type="EMBL" id="SVC33111.1"/>
    </source>
</evidence>
<dbReference type="Gene3D" id="3.30.420.10">
    <property type="entry name" value="Ribonuclease H-like superfamily/Ribonuclease H"/>
    <property type="match status" value="1"/>
</dbReference>
<name>A0A382LE30_9ZZZZ</name>
<sequence>MNFKKIAGIDYSLTSPAICVYKEEEDGGYFDFDRCMLYYLSNNKRQQQLAAGCGVGNIIAEPYPEWNCEEERHEKLASWAYSRVQGCDEVFLEGYAFATAAQAGVRSIAENTGLLKHKMWKNKISFKSYPPTVIKKFATGKGNANKELMYEAFVDELLTPTDLKERLTPKATKVKNPISDLVDSYFIAKCGAEGML</sequence>